<dbReference type="RefSeq" id="XP_012182008.1">
    <property type="nucleotide sequence ID" value="XM_012326618.1"/>
</dbReference>
<keyword evidence="3" id="KW-1185">Reference proteome</keyword>
<sequence length="110" mass="11801">MDVPGDESVGRGGAEKDAQGVGWREHEDMVGRGDVYLCHEALLGRTGLAIASERHRSELTSSGIGTLRRHHVALAPAHSPETDAACLHLFLEIELSGSQFKKAAENWADG</sequence>
<evidence type="ECO:0000313" key="2">
    <source>
        <dbReference type="EMBL" id="CCM02725.1"/>
    </source>
</evidence>
<evidence type="ECO:0000313" key="3">
    <source>
        <dbReference type="Proteomes" id="UP000006352"/>
    </source>
</evidence>
<protein>
    <submittedName>
        <fullName evidence="2">Uncharacterized protein</fullName>
    </submittedName>
</protein>
<proteinExistence type="predicted"/>
<gene>
    <name evidence="2" type="ORF">FIBRA_04832</name>
</gene>
<evidence type="ECO:0000256" key="1">
    <source>
        <dbReference type="SAM" id="MobiDB-lite"/>
    </source>
</evidence>
<name>J4GPW3_9APHY</name>
<reference evidence="2 3" key="1">
    <citation type="journal article" date="2012" name="Appl. Environ. Microbiol.">
        <title>Short-read sequencing for genomic analysis of the brown rot fungus Fibroporia radiculosa.</title>
        <authorList>
            <person name="Tang J.D."/>
            <person name="Perkins A.D."/>
            <person name="Sonstegard T.S."/>
            <person name="Schroeder S.G."/>
            <person name="Burgess S.C."/>
            <person name="Diehl S.V."/>
        </authorList>
    </citation>
    <scope>NUCLEOTIDE SEQUENCE [LARGE SCALE GENOMIC DNA]</scope>
    <source>
        <strain evidence="2 3">TFFH 294</strain>
    </source>
</reference>
<feature type="region of interest" description="Disordered" evidence="1">
    <location>
        <begin position="1"/>
        <end position="25"/>
    </location>
</feature>
<accession>J4GPW3</accession>
<dbReference type="InParanoid" id="J4GPW3"/>
<dbReference type="EMBL" id="HE797090">
    <property type="protein sequence ID" value="CCM02725.1"/>
    <property type="molecule type" value="Genomic_DNA"/>
</dbReference>
<feature type="compositionally biased region" description="Basic and acidic residues" evidence="1">
    <location>
        <begin position="13"/>
        <end position="25"/>
    </location>
</feature>
<organism evidence="2 3">
    <name type="scientific">Fibroporia radiculosa</name>
    <dbReference type="NCBI Taxonomy" id="599839"/>
    <lineage>
        <taxon>Eukaryota</taxon>
        <taxon>Fungi</taxon>
        <taxon>Dikarya</taxon>
        <taxon>Basidiomycota</taxon>
        <taxon>Agaricomycotina</taxon>
        <taxon>Agaricomycetes</taxon>
        <taxon>Polyporales</taxon>
        <taxon>Fibroporiaceae</taxon>
        <taxon>Fibroporia</taxon>
    </lineage>
</organism>
<dbReference type="HOGENOM" id="CLU_2171090_0_0_1"/>
<dbReference type="GeneID" id="24097636"/>
<dbReference type="AlphaFoldDB" id="J4GPW3"/>
<dbReference type="Proteomes" id="UP000006352">
    <property type="component" value="Unassembled WGS sequence"/>
</dbReference>